<keyword evidence="2" id="KW-1185">Reference proteome</keyword>
<reference evidence="1" key="2">
    <citation type="journal article" date="2023" name="Int. J. Syst. Evol. Microbiol.">
        <title>Streptomyces marispadix sp. nov., isolated from marine beach sediment of the Northern Coast of Portugal.</title>
        <authorList>
            <person name="dos Santos J.D.N."/>
            <person name="Vitorino I.R."/>
            <person name="Kallscheuer N."/>
            <person name="Srivastava A."/>
            <person name="Krautwurst S."/>
            <person name="Marz M."/>
            <person name="Jogler C."/>
            <person name="Lobo Da Cunha A."/>
            <person name="Catita J."/>
            <person name="Goncalves H."/>
            <person name="Gonzalez I."/>
            <person name="Reyes F."/>
            <person name="Lage O.M."/>
        </authorList>
    </citation>
    <scope>NUCLEOTIDE SEQUENCE</scope>
    <source>
        <strain evidence="1">M600PL45_2</strain>
    </source>
</reference>
<accession>A0ABS9SSU8</accession>
<proteinExistence type="predicted"/>
<dbReference type="Proteomes" id="UP001166784">
    <property type="component" value="Unassembled WGS sequence"/>
</dbReference>
<evidence type="ECO:0008006" key="3">
    <source>
        <dbReference type="Google" id="ProtNLM"/>
    </source>
</evidence>
<dbReference type="RefSeq" id="WP_241057300.1">
    <property type="nucleotide sequence ID" value="NZ_JAKWJU010000002.1"/>
</dbReference>
<evidence type="ECO:0000313" key="1">
    <source>
        <dbReference type="EMBL" id="MCH6159341.1"/>
    </source>
</evidence>
<evidence type="ECO:0000313" key="2">
    <source>
        <dbReference type="Proteomes" id="UP001166784"/>
    </source>
</evidence>
<dbReference type="EMBL" id="JAKWJU010000002">
    <property type="protein sequence ID" value="MCH6159341.1"/>
    <property type="molecule type" value="Genomic_DNA"/>
</dbReference>
<dbReference type="Gene3D" id="6.20.20.10">
    <property type="match status" value="1"/>
</dbReference>
<name>A0ABS9SSU8_9ACTN</name>
<comment type="caution">
    <text evidence="1">The sequence shown here is derived from an EMBL/GenBank/DDBJ whole genome shotgun (WGS) entry which is preliminary data.</text>
</comment>
<protein>
    <recommendedName>
        <fullName evidence="3">Molecular chaperone DnaJ</fullName>
    </recommendedName>
</protein>
<sequence length="79" mass="8234">MTEQAPIRCPSCEGSGEGRTVMTGDGPYSEPCALCSGAGQRLRPGTTAAALVRTAVASGRSLFATQPLLVRRKRRGLEA</sequence>
<organism evidence="1 2">
    <name type="scientific">Streptomyces marispadix</name>
    <dbReference type="NCBI Taxonomy" id="2922868"/>
    <lineage>
        <taxon>Bacteria</taxon>
        <taxon>Bacillati</taxon>
        <taxon>Actinomycetota</taxon>
        <taxon>Actinomycetes</taxon>
        <taxon>Kitasatosporales</taxon>
        <taxon>Streptomycetaceae</taxon>
        <taxon>Streptomyces</taxon>
    </lineage>
</organism>
<gene>
    <name evidence="1" type="ORF">MMA15_02585</name>
</gene>
<reference evidence="1" key="1">
    <citation type="submission" date="2022-03" db="EMBL/GenBank/DDBJ databases">
        <authorList>
            <person name="Santos J.D.N."/>
            <person name="Kallscheuer N."/>
            <person name="Jogler C."/>
            <person name="Lage O.M."/>
        </authorList>
    </citation>
    <scope>NUCLEOTIDE SEQUENCE</scope>
    <source>
        <strain evidence="1">M600PL45_2</strain>
    </source>
</reference>